<dbReference type="AlphaFoldDB" id="A0A2K2FIP3"/>
<reference evidence="1 2" key="1">
    <citation type="submission" date="2017-06" db="EMBL/GenBank/DDBJ databases">
        <title>Investigating the central metabolism of Clostridium thermosuccinogenes.</title>
        <authorList>
            <person name="Koendjbiharie J.G."/>
            <person name="van Kranenburg R."/>
        </authorList>
    </citation>
    <scope>NUCLEOTIDE SEQUENCE [LARGE SCALE GENOMIC DNA]</scope>
    <source>
        <strain evidence="1 2">DSM 5806</strain>
    </source>
</reference>
<evidence type="ECO:0000313" key="1">
    <source>
        <dbReference type="EMBL" id="PNT98662.1"/>
    </source>
</evidence>
<keyword evidence="2" id="KW-1185">Reference proteome</keyword>
<gene>
    <name evidence="1" type="ORF">CDQ84_10485</name>
</gene>
<comment type="caution">
    <text evidence="1">The sequence shown here is derived from an EMBL/GenBank/DDBJ whole genome shotgun (WGS) entry which is preliminary data.</text>
</comment>
<protein>
    <submittedName>
        <fullName evidence="1">Uncharacterized protein</fullName>
    </submittedName>
</protein>
<dbReference type="EMBL" id="NIOJ01000025">
    <property type="protein sequence ID" value="PNT98662.1"/>
    <property type="molecule type" value="Genomic_DNA"/>
</dbReference>
<dbReference type="Proteomes" id="UP000236151">
    <property type="component" value="Unassembled WGS sequence"/>
</dbReference>
<accession>A0A2K2FIP3</accession>
<evidence type="ECO:0000313" key="2">
    <source>
        <dbReference type="Proteomes" id="UP000236151"/>
    </source>
</evidence>
<organism evidence="1 2">
    <name type="scientific">Clostridium thermosuccinogenes</name>
    <dbReference type="NCBI Taxonomy" id="84032"/>
    <lineage>
        <taxon>Bacteria</taxon>
        <taxon>Bacillati</taxon>
        <taxon>Bacillota</taxon>
        <taxon>Clostridia</taxon>
        <taxon>Eubacteriales</taxon>
        <taxon>Clostridiaceae</taxon>
        <taxon>Clostridium</taxon>
    </lineage>
</organism>
<name>A0A2K2FIP3_9CLOT</name>
<proteinExistence type="predicted"/>
<dbReference type="KEGG" id="cthd:CDO33_17960"/>
<sequence>MIVGNAADKGKSALHPATCDFAWPGGWRNNNGNRFGKGNDCKRKTNLFKWPVDDSRQVMKK</sequence>